<dbReference type="GO" id="GO:0005685">
    <property type="term" value="C:U1 snRNP"/>
    <property type="evidence" value="ECO:0007669"/>
    <property type="project" value="TreeGrafter"/>
</dbReference>
<sequence>MSKDQYEEELASDGRLYYYNPKTGESTWTNPENAERNDSYFWKKSKDADGHIFYYNSRTKESVWKRPAEYDSKIEKLQETEFRRKNFFKMMSSSVQKDLNPIQYNSPSIFTINEASARFDTDPRLIDATEAQRERFFDEWLTLERKRRVELEKKMVVHAKERLKEKMFEMVEAGKFTIHTKWTDMINELRHNTDWRILLNYDRFEVFVDVKKAVHDEYVLTFNEEREQRTKQETIRRIKFIKAIKSIIDNSEIPIMFMTFNALEEEITKLPEFIEMGKNVTGSTAVDLFYDVLEEKMELLDKKAEEIQLNENDLDFPTFCEHFKDILNDSTSIPNNELNNNEQNPNESENNQSKNEEIPMNKFNDGEIRYIFECCVRDYLLRKDFISTEEKVKKDAFLHILKLNAQLVNCTSYDEARRLLAHSREFLNIDDEEERKAIFEEFVEWGKDRTCEPGEIIKGDDDWEDIGPMIENEIRKRQFGNRQE</sequence>
<evidence type="ECO:0000313" key="3">
    <source>
        <dbReference type="EMBL" id="OHT03129.1"/>
    </source>
</evidence>
<feature type="region of interest" description="Disordered" evidence="1">
    <location>
        <begin position="331"/>
        <end position="359"/>
    </location>
</feature>
<keyword evidence="4" id="KW-1185">Reference proteome</keyword>
<dbReference type="SMART" id="SM00456">
    <property type="entry name" value="WW"/>
    <property type="match status" value="2"/>
</dbReference>
<dbReference type="OrthoDB" id="187617at2759"/>
<dbReference type="EMBL" id="MLAK01000838">
    <property type="protein sequence ID" value="OHT03129.1"/>
    <property type="molecule type" value="Genomic_DNA"/>
</dbReference>
<accession>A0A1J4JVH3</accession>
<dbReference type="Gene3D" id="1.10.10.440">
    <property type="entry name" value="FF domain"/>
    <property type="match status" value="1"/>
</dbReference>
<proteinExistence type="predicted"/>
<evidence type="ECO:0000313" key="4">
    <source>
        <dbReference type="Proteomes" id="UP000179807"/>
    </source>
</evidence>
<dbReference type="GO" id="GO:0003723">
    <property type="term" value="F:RNA binding"/>
    <property type="evidence" value="ECO:0007669"/>
    <property type="project" value="TreeGrafter"/>
</dbReference>
<dbReference type="GO" id="GO:0045292">
    <property type="term" value="P:mRNA cis splicing, via spliceosome"/>
    <property type="evidence" value="ECO:0007669"/>
    <property type="project" value="InterPro"/>
</dbReference>
<dbReference type="PROSITE" id="PS50020">
    <property type="entry name" value="WW_DOMAIN_2"/>
    <property type="match status" value="2"/>
</dbReference>
<feature type="compositionally biased region" description="Low complexity" evidence="1">
    <location>
        <begin position="334"/>
        <end position="353"/>
    </location>
</feature>
<feature type="domain" description="WW" evidence="2">
    <location>
        <begin position="6"/>
        <end position="33"/>
    </location>
</feature>
<dbReference type="InterPro" id="IPR039726">
    <property type="entry name" value="Prp40-like"/>
</dbReference>
<dbReference type="VEuPathDB" id="TrichDB:TRFO_06777"/>
<evidence type="ECO:0000256" key="1">
    <source>
        <dbReference type="SAM" id="MobiDB-lite"/>
    </source>
</evidence>
<feature type="domain" description="WW" evidence="2">
    <location>
        <begin position="42"/>
        <end position="69"/>
    </location>
</feature>
<dbReference type="InterPro" id="IPR036020">
    <property type="entry name" value="WW_dom_sf"/>
</dbReference>
<dbReference type="CDD" id="cd00201">
    <property type="entry name" value="WW"/>
    <property type="match status" value="2"/>
</dbReference>
<dbReference type="RefSeq" id="XP_068356265.1">
    <property type="nucleotide sequence ID" value="XM_068493299.1"/>
</dbReference>
<comment type="caution">
    <text evidence="3">The sequence shown here is derived from an EMBL/GenBank/DDBJ whole genome shotgun (WGS) entry which is preliminary data.</text>
</comment>
<dbReference type="Pfam" id="PF00397">
    <property type="entry name" value="WW"/>
    <property type="match status" value="2"/>
</dbReference>
<dbReference type="InterPro" id="IPR001202">
    <property type="entry name" value="WW_dom"/>
</dbReference>
<reference evidence="3" key="1">
    <citation type="submission" date="2016-10" db="EMBL/GenBank/DDBJ databases">
        <authorList>
            <person name="Benchimol M."/>
            <person name="Almeida L.G."/>
            <person name="Vasconcelos A.T."/>
            <person name="Perreira-Neves A."/>
            <person name="Rosa I.A."/>
            <person name="Tasca T."/>
            <person name="Bogo M.R."/>
            <person name="de Souza W."/>
        </authorList>
    </citation>
    <scope>NUCLEOTIDE SEQUENCE [LARGE SCALE GENOMIC DNA]</scope>
    <source>
        <strain evidence="3">K</strain>
    </source>
</reference>
<gene>
    <name evidence="3" type="ORF">TRFO_06777</name>
</gene>
<dbReference type="SUPFAM" id="SSF51045">
    <property type="entry name" value="WW domain"/>
    <property type="match status" value="2"/>
</dbReference>
<dbReference type="GeneID" id="94828003"/>
<dbReference type="Gene3D" id="2.20.70.10">
    <property type="match status" value="2"/>
</dbReference>
<organism evidence="3 4">
    <name type="scientific">Tritrichomonas foetus</name>
    <dbReference type="NCBI Taxonomy" id="1144522"/>
    <lineage>
        <taxon>Eukaryota</taxon>
        <taxon>Metamonada</taxon>
        <taxon>Parabasalia</taxon>
        <taxon>Tritrichomonadida</taxon>
        <taxon>Tritrichomonadidae</taxon>
        <taxon>Tritrichomonas</taxon>
    </lineage>
</organism>
<evidence type="ECO:0000259" key="2">
    <source>
        <dbReference type="PROSITE" id="PS50020"/>
    </source>
</evidence>
<dbReference type="AlphaFoldDB" id="A0A1J4JVH3"/>
<dbReference type="GO" id="GO:0071004">
    <property type="term" value="C:U2-type prespliceosome"/>
    <property type="evidence" value="ECO:0007669"/>
    <property type="project" value="TreeGrafter"/>
</dbReference>
<dbReference type="PANTHER" id="PTHR11864:SF0">
    <property type="entry name" value="PRP40 PRE-MRNA PROCESSING FACTOR 40 HOMOLOG A (YEAST)"/>
    <property type="match status" value="1"/>
</dbReference>
<name>A0A1J4JVH3_9EUKA</name>
<dbReference type="PANTHER" id="PTHR11864">
    <property type="entry name" value="PRE-MRNA-PROCESSING PROTEIN PRP40"/>
    <property type="match status" value="1"/>
</dbReference>
<dbReference type="SUPFAM" id="SSF81698">
    <property type="entry name" value="FF domain"/>
    <property type="match status" value="1"/>
</dbReference>
<dbReference type="Proteomes" id="UP000179807">
    <property type="component" value="Unassembled WGS sequence"/>
</dbReference>
<protein>
    <submittedName>
        <fullName evidence="3">WW domain containing protein</fullName>
    </submittedName>
</protein>
<dbReference type="InterPro" id="IPR036517">
    <property type="entry name" value="FF_domain_sf"/>
</dbReference>